<feature type="coiled-coil region" evidence="1">
    <location>
        <begin position="20"/>
        <end position="187"/>
    </location>
</feature>
<feature type="coiled-coil region" evidence="1">
    <location>
        <begin position="542"/>
        <end position="611"/>
    </location>
</feature>
<name>A0AAW0EWD4_9TRYP</name>
<proteinExistence type="predicted"/>
<organism evidence="3 4">
    <name type="scientific">Novymonas esmeraldas</name>
    <dbReference type="NCBI Taxonomy" id="1808958"/>
    <lineage>
        <taxon>Eukaryota</taxon>
        <taxon>Discoba</taxon>
        <taxon>Euglenozoa</taxon>
        <taxon>Kinetoplastea</taxon>
        <taxon>Metakinetoplastina</taxon>
        <taxon>Trypanosomatida</taxon>
        <taxon>Trypanosomatidae</taxon>
        <taxon>Novymonas</taxon>
    </lineage>
</organism>
<evidence type="ECO:0000256" key="2">
    <source>
        <dbReference type="SAM" id="MobiDB-lite"/>
    </source>
</evidence>
<dbReference type="AlphaFoldDB" id="A0AAW0EWD4"/>
<feature type="compositionally biased region" description="Basic and acidic residues" evidence="2">
    <location>
        <begin position="906"/>
        <end position="915"/>
    </location>
</feature>
<reference evidence="3 4" key="1">
    <citation type="journal article" date="2021" name="MBio">
        <title>A New Model Trypanosomatid, Novymonas esmeraldas: Genomic Perception of Its 'Candidatus Pandoraea novymonadis' Endosymbiont.</title>
        <authorList>
            <person name="Zakharova A."/>
            <person name="Saura A."/>
            <person name="Butenko A."/>
            <person name="Podesvova L."/>
            <person name="Warmusova S."/>
            <person name="Kostygov A.Y."/>
            <person name="Nenarokova A."/>
            <person name="Lukes J."/>
            <person name="Opperdoes F.R."/>
            <person name="Yurchenko V."/>
        </authorList>
    </citation>
    <scope>NUCLEOTIDE SEQUENCE [LARGE SCALE GENOMIC DNA]</scope>
    <source>
        <strain evidence="3 4">E262AT.01</strain>
    </source>
</reference>
<comment type="caution">
    <text evidence="3">The sequence shown here is derived from an EMBL/GenBank/DDBJ whole genome shotgun (WGS) entry which is preliminary data.</text>
</comment>
<sequence>MDKASVKHLDFQLQREKALTKDLDAKCKLLSAQIAQLEQDKAELRREKLLLGEEAKKASKLEDRIHNLQKEVEHRDGVIAAERAAAQEARVEAEEVRRNANASIALWTAAEEQWTAEQAALNEAATQYRLQIDALEREVQVRRDDTADVSKHLLVERDRVQKLTQARELGEAEVKALHQQVEKLQNKVCDLEQTVYKLDLAGDKQREAIHLKDAEIKSLEATLARHVETEERMEQSISSLNDRINAAKMMNLEGQGENEKLHCDIADAKKEIDRLLLQIESLKRDSGFLAQSHSSVQKALEELKEKHRQLQEDSKEKTVEIRRQELTISQLHVELKKSESNGGEWSFQNSSLAAELQQTKAALKKANSAAEMLHDENSELVERARALKQLVESKEEEMVLLQSQCEERTGALLRDIDALEKDIAARQAVINDMSSQLNLASEKHTVYHSKILEGSETTGKVLQQVSLLLRRLHAEEQRSLLLECGAEKEQLFADFLADGNTAQRVLGAQQAELCQRLHGETCVLQEHTEELAREVQSKVAQIVDVEVAAAAQKRENSKLRQEALSYAERCTELAHQLVVRQDAIDELRRVAKESNAEKEALKLALAELRDEVATRDNALTRSGAAVAAAKDRSRSLSDDLLVLEQRFLHHIAAQTNHMEQLWSSRVDAVASEFAALRSQWKTDEAALRSSKEQAEATCRELCAFAKEAKVSMNKSDLAAAERQEALASRATLLEGQVTVARRERDQASAQLSTLLRRFEEDKKATEAFRRQAEGAMERELARCEAASKEAAKLRAGVEAEVRRKCEYKQAVEELKKLRAESEELRRGEKERAAEAIRKANAESNYWVTCFDHLKQLVEKSRRTGNPVPSIDADMIHRLEAAKAKISPIQARDTNVAPGGVPQLKRARQEPSEAPA</sequence>
<feature type="region of interest" description="Disordered" evidence="2">
    <location>
        <begin position="888"/>
        <end position="915"/>
    </location>
</feature>
<feature type="coiled-coil region" evidence="1">
    <location>
        <begin position="769"/>
        <end position="831"/>
    </location>
</feature>
<keyword evidence="4" id="KW-1185">Reference proteome</keyword>
<dbReference type="Proteomes" id="UP001430356">
    <property type="component" value="Unassembled WGS sequence"/>
</dbReference>
<dbReference type="EMBL" id="JAECZO010000130">
    <property type="protein sequence ID" value="KAK7198054.1"/>
    <property type="molecule type" value="Genomic_DNA"/>
</dbReference>
<keyword evidence="1" id="KW-0175">Coiled coil</keyword>
<evidence type="ECO:0000313" key="3">
    <source>
        <dbReference type="EMBL" id="KAK7198054.1"/>
    </source>
</evidence>
<accession>A0AAW0EWD4</accession>
<evidence type="ECO:0000256" key="1">
    <source>
        <dbReference type="SAM" id="Coils"/>
    </source>
</evidence>
<evidence type="ECO:0000313" key="4">
    <source>
        <dbReference type="Proteomes" id="UP001430356"/>
    </source>
</evidence>
<feature type="coiled-coil region" evidence="1">
    <location>
        <begin position="216"/>
        <end position="404"/>
    </location>
</feature>
<protein>
    <submittedName>
        <fullName evidence="3">Uncharacterized protein</fullName>
    </submittedName>
</protein>
<gene>
    <name evidence="3" type="ORF">NESM_000761100</name>
</gene>